<dbReference type="InParanoid" id="A0A674I0D4"/>
<comment type="function">
    <text evidence="1">Crystallins are the dominant structural components of the vertebrate eye lens.</text>
</comment>
<keyword evidence="4" id="KW-0677">Repeat</keyword>
<dbReference type="InterPro" id="IPR011024">
    <property type="entry name" value="G_crystallin-like"/>
</dbReference>
<dbReference type="AlphaFoldDB" id="A0A674I0D4"/>
<dbReference type="SUPFAM" id="SSF49695">
    <property type="entry name" value="gamma-Crystallin-like"/>
    <property type="match status" value="1"/>
</dbReference>
<dbReference type="FunFam" id="2.60.20.10:FF:000003">
    <property type="entry name" value="Crystallin gamma S"/>
    <property type="match status" value="1"/>
</dbReference>
<evidence type="ECO:0000256" key="3">
    <source>
        <dbReference type="ARBA" id="ARBA00022613"/>
    </source>
</evidence>
<evidence type="ECO:0000259" key="5">
    <source>
        <dbReference type="PROSITE" id="PS50915"/>
    </source>
</evidence>
<evidence type="ECO:0000256" key="2">
    <source>
        <dbReference type="ARBA" id="ARBA00009646"/>
    </source>
</evidence>
<reference evidence="6" key="1">
    <citation type="submission" date="2025-08" db="UniProtKB">
        <authorList>
            <consortium name="Ensembl"/>
        </authorList>
    </citation>
    <scope>IDENTIFICATION</scope>
</reference>
<dbReference type="PANTHER" id="PTHR11818:SF42">
    <property type="entry name" value="VOLTAGE-GATED HYDROGEN CHANNEL 1"/>
    <property type="match status" value="1"/>
</dbReference>
<dbReference type="InterPro" id="IPR050252">
    <property type="entry name" value="Beta/Gamma-Crystallin"/>
</dbReference>
<dbReference type="Pfam" id="PF00030">
    <property type="entry name" value="Crystall"/>
    <property type="match status" value="2"/>
</dbReference>
<dbReference type="InterPro" id="IPR001064">
    <property type="entry name" value="Beta/gamma_crystallin"/>
</dbReference>
<comment type="similarity">
    <text evidence="2">Belongs to the beta/gamma-crystallin family.</text>
</comment>
<dbReference type="GO" id="GO:0002088">
    <property type="term" value="P:lens development in camera-type eye"/>
    <property type="evidence" value="ECO:0007669"/>
    <property type="project" value="TreeGrafter"/>
</dbReference>
<dbReference type="Gene3D" id="2.60.20.10">
    <property type="entry name" value="Crystallins"/>
    <property type="match status" value="2"/>
</dbReference>
<dbReference type="PRINTS" id="PR01367">
    <property type="entry name" value="BGCRYSTALLIN"/>
</dbReference>
<feature type="domain" description="Beta/gamma crystallin 'Greek key'" evidence="5">
    <location>
        <begin position="1"/>
        <end position="39"/>
    </location>
</feature>
<keyword evidence="7" id="KW-1185">Reference proteome</keyword>
<reference evidence="6" key="2">
    <citation type="submission" date="2025-09" db="UniProtKB">
        <authorList>
            <consortium name="Ensembl"/>
        </authorList>
    </citation>
    <scope>IDENTIFICATION</scope>
</reference>
<dbReference type="PANTHER" id="PTHR11818">
    <property type="entry name" value="BETA/GAMMA CRYSTALLIN"/>
    <property type="match status" value="1"/>
</dbReference>
<dbReference type="PROSITE" id="PS50915">
    <property type="entry name" value="CRYSTALLIN_BETA_GAMMA"/>
    <property type="match status" value="2"/>
</dbReference>
<accession>A0A674I0D4</accession>
<name>A0A674I0D4_9SAUR</name>
<dbReference type="Ensembl" id="ENSTMTT00000001586.1">
    <property type="protein sequence ID" value="ENSTMTP00000001538.1"/>
    <property type="gene ID" value="ENSTMTG00000001219.1"/>
</dbReference>
<evidence type="ECO:0000313" key="7">
    <source>
        <dbReference type="Proteomes" id="UP000472274"/>
    </source>
</evidence>
<dbReference type="FunFam" id="2.60.20.10:FF:000001">
    <property type="entry name" value="Crystallin gamma S"/>
    <property type="match status" value="1"/>
</dbReference>
<sequence>MGIIFYEDRDFQGRSYAVTADQPDMHAHLNRCNSIQVESGCWMIYERPHYIGHQYFLKRGEYSNYQQWMGFNDSVKSCCIITPVSSLRIRVYERNDVGGRMTESFCDYPSLCDEFHPRDIQSCHVFEGNWIFCGQPNYRARQSLLRPRAYRGVTDWGAGTAWLVTLGRQCTFPKQYTFPCCKRFSSLGWDVQSWDVQSSLMEVGFPTVLQCLRPRSKAH</sequence>
<protein>
    <recommendedName>
        <fullName evidence="5">Beta/gamma crystallin 'Greek key' domain-containing protein</fullName>
    </recommendedName>
</protein>
<dbReference type="GO" id="GO:0005212">
    <property type="term" value="F:structural constituent of eye lens"/>
    <property type="evidence" value="ECO:0007669"/>
    <property type="project" value="UniProtKB-KW"/>
</dbReference>
<feature type="domain" description="Beta/gamma crystallin 'Greek key'" evidence="5">
    <location>
        <begin position="40"/>
        <end position="91"/>
    </location>
</feature>
<evidence type="ECO:0000256" key="4">
    <source>
        <dbReference type="ARBA" id="ARBA00022737"/>
    </source>
</evidence>
<dbReference type="GO" id="GO:0007601">
    <property type="term" value="P:visual perception"/>
    <property type="evidence" value="ECO:0007669"/>
    <property type="project" value="TreeGrafter"/>
</dbReference>
<evidence type="ECO:0000313" key="6">
    <source>
        <dbReference type="Ensembl" id="ENSTMTP00000001538.1"/>
    </source>
</evidence>
<keyword evidence="3" id="KW-0273">Eye lens protein</keyword>
<evidence type="ECO:0000256" key="1">
    <source>
        <dbReference type="ARBA" id="ARBA00003689"/>
    </source>
</evidence>
<organism evidence="6 7">
    <name type="scientific">Terrapene triunguis</name>
    <name type="common">Three-toed box turtle</name>
    <dbReference type="NCBI Taxonomy" id="2587831"/>
    <lineage>
        <taxon>Eukaryota</taxon>
        <taxon>Metazoa</taxon>
        <taxon>Chordata</taxon>
        <taxon>Craniata</taxon>
        <taxon>Vertebrata</taxon>
        <taxon>Euteleostomi</taxon>
        <taxon>Archelosauria</taxon>
        <taxon>Testudinata</taxon>
        <taxon>Testudines</taxon>
        <taxon>Cryptodira</taxon>
        <taxon>Durocryptodira</taxon>
        <taxon>Testudinoidea</taxon>
        <taxon>Emydidae</taxon>
        <taxon>Terrapene</taxon>
    </lineage>
</organism>
<dbReference type="Proteomes" id="UP000472274">
    <property type="component" value="Unplaced"/>
</dbReference>
<dbReference type="SMART" id="SM00247">
    <property type="entry name" value="XTALbg"/>
    <property type="match status" value="2"/>
</dbReference>
<dbReference type="GeneTree" id="ENSGT00940000163494"/>
<proteinExistence type="inferred from homology"/>